<dbReference type="CDD" id="cd15798">
    <property type="entry name" value="PMEI-like_3"/>
    <property type="match status" value="1"/>
</dbReference>
<dbReference type="PROSITE" id="PS00503">
    <property type="entry name" value="PECTINESTERASE_2"/>
    <property type="match status" value="1"/>
</dbReference>
<dbReference type="SUPFAM" id="SSF51126">
    <property type="entry name" value="Pectin lyase-like"/>
    <property type="match status" value="1"/>
</dbReference>
<feature type="domain" description="Pectinesterase inhibitor" evidence="13">
    <location>
        <begin position="45"/>
        <end position="200"/>
    </location>
</feature>
<reference evidence="14 15" key="1">
    <citation type="journal article" date="2017" name="Mol. Plant">
        <title>The Genome of Medicinal Plant Macleaya cordata Provides New Insights into Benzylisoquinoline Alkaloids Metabolism.</title>
        <authorList>
            <person name="Liu X."/>
            <person name="Liu Y."/>
            <person name="Huang P."/>
            <person name="Ma Y."/>
            <person name="Qing Z."/>
            <person name="Tang Q."/>
            <person name="Cao H."/>
            <person name="Cheng P."/>
            <person name="Zheng Y."/>
            <person name="Yuan Z."/>
            <person name="Zhou Y."/>
            <person name="Liu J."/>
            <person name="Tang Z."/>
            <person name="Zhuo Y."/>
            <person name="Zhang Y."/>
            <person name="Yu L."/>
            <person name="Huang J."/>
            <person name="Yang P."/>
            <person name="Peng Q."/>
            <person name="Zhang J."/>
            <person name="Jiang W."/>
            <person name="Zhang Z."/>
            <person name="Lin K."/>
            <person name="Ro D.K."/>
            <person name="Chen X."/>
            <person name="Xiong X."/>
            <person name="Shang Y."/>
            <person name="Huang S."/>
            <person name="Zeng J."/>
        </authorList>
    </citation>
    <scope>NUCLEOTIDE SEQUENCE [LARGE SCALE GENOMIC DNA]</scope>
    <source>
        <strain evidence="15">cv. BLH2017</strain>
        <tissue evidence="14">Root</tissue>
    </source>
</reference>
<dbReference type="SUPFAM" id="SSF101148">
    <property type="entry name" value="Plant invertase/pectin methylesterase inhibitor"/>
    <property type="match status" value="1"/>
</dbReference>
<dbReference type="FunFam" id="2.160.20.10:FF:000001">
    <property type="entry name" value="Pectinesterase"/>
    <property type="match status" value="1"/>
</dbReference>
<keyword evidence="6 12" id="KW-0063">Aspartyl esterase</keyword>
<dbReference type="NCBIfam" id="TIGR01614">
    <property type="entry name" value="PME_inhib"/>
    <property type="match status" value="1"/>
</dbReference>
<keyword evidence="5 12" id="KW-0378">Hydrolase</keyword>
<keyword evidence="15" id="KW-1185">Reference proteome</keyword>
<dbReference type="EC" id="3.1.1.11" evidence="4 12"/>
<dbReference type="Proteomes" id="UP000195402">
    <property type="component" value="Unassembled WGS sequence"/>
</dbReference>
<protein>
    <recommendedName>
        <fullName evidence="4 12">Pectinesterase</fullName>
        <ecNumber evidence="4 12">3.1.1.11</ecNumber>
    </recommendedName>
</protein>
<dbReference type="InterPro" id="IPR035513">
    <property type="entry name" value="Invertase/methylesterase_inhib"/>
</dbReference>
<name>A0A200R1Q0_MACCD</name>
<evidence type="ECO:0000256" key="2">
    <source>
        <dbReference type="ARBA" id="ARBA00006027"/>
    </source>
</evidence>
<comment type="pathway">
    <text evidence="1 12">Glycan metabolism; pectin degradation; 2-dehydro-3-deoxy-D-gluconate from pectin: step 1/5.</text>
</comment>
<dbReference type="Pfam" id="PF01095">
    <property type="entry name" value="Pectinesterase"/>
    <property type="match status" value="1"/>
</dbReference>
<evidence type="ECO:0000256" key="1">
    <source>
        <dbReference type="ARBA" id="ARBA00005184"/>
    </source>
</evidence>
<evidence type="ECO:0000256" key="7">
    <source>
        <dbReference type="ARBA" id="ARBA00023157"/>
    </source>
</evidence>
<dbReference type="OMA" id="AAICEPT"/>
<evidence type="ECO:0000256" key="10">
    <source>
        <dbReference type="ARBA" id="ARBA00057335"/>
    </source>
</evidence>
<dbReference type="FunFam" id="1.20.140.40:FF:000001">
    <property type="entry name" value="Pectinesterase"/>
    <property type="match status" value="1"/>
</dbReference>
<dbReference type="Gene3D" id="1.20.140.40">
    <property type="entry name" value="Invertase/pectin methylesterase inhibitor family protein"/>
    <property type="match status" value="1"/>
</dbReference>
<dbReference type="GO" id="GO:0045490">
    <property type="term" value="P:pectin catabolic process"/>
    <property type="evidence" value="ECO:0007669"/>
    <property type="project" value="UniProtKB-UniRule"/>
</dbReference>
<comment type="catalytic activity">
    <reaction evidence="9 12">
        <text>[(1-&gt;4)-alpha-D-galacturonosyl methyl ester](n) + n H2O = [(1-&gt;4)-alpha-D-galacturonosyl](n) + n methanol + n H(+)</text>
        <dbReference type="Rhea" id="RHEA:22380"/>
        <dbReference type="Rhea" id="RHEA-COMP:14570"/>
        <dbReference type="Rhea" id="RHEA-COMP:14573"/>
        <dbReference type="ChEBI" id="CHEBI:15377"/>
        <dbReference type="ChEBI" id="CHEBI:15378"/>
        <dbReference type="ChEBI" id="CHEBI:17790"/>
        <dbReference type="ChEBI" id="CHEBI:140522"/>
        <dbReference type="ChEBI" id="CHEBI:140523"/>
        <dbReference type="EC" id="3.1.1.11"/>
    </reaction>
</comment>
<evidence type="ECO:0000256" key="11">
    <source>
        <dbReference type="PROSITE-ProRule" id="PRU10040"/>
    </source>
</evidence>
<evidence type="ECO:0000256" key="9">
    <source>
        <dbReference type="ARBA" id="ARBA00047928"/>
    </source>
</evidence>
<evidence type="ECO:0000256" key="8">
    <source>
        <dbReference type="ARBA" id="ARBA00023180"/>
    </source>
</evidence>
<keyword evidence="8" id="KW-0325">Glycoprotein</keyword>
<proteinExistence type="inferred from homology"/>
<comment type="similarity">
    <text evidence="2">In the N-terminal section; belongs to the PMEI family.</text>
</comment>
<dbReference type="InterPro" id="IPR000070">
    <property type="entry name" value="Pectinesterase_cat"/>
</dbReference>
<dbReference type="InterPro" id="IPR033131">
    <property type="entry name" value="Pectinesterase_Asp_AS"/>
</dbReference>
<feature type="active site" evidence="11">
    <location>
        <position position="414"/>
    </location>
</feature>
<evidence type="ECO:0000313" key="15">
    <source>
        <dbReference type="Proteomes" id="UP000195402"/>
    </source>
</evidence>
<dbReference type="InParanoid" id="A0A200R1Q0"/>
<comment type="function">
    <text evidence="10">Acts in the modification of cell walls via demethylesterification of cell wall pectin.</text>
</comment>
<evidence type="ECO:0000256" key="3">
    <source>
        <dbReference type="ARBA" id="ARBA00007786"/>
    </source>
</evidence>
<evidence type="ECO:0000256" key="12">
    <source>
        <dbReference type="RuleBase" id="RU000589"/>
    </source>
</evidence>
<gene>
    <name evidence="14" type="ORF">BVC80_1543g86</name>
</gene>
<evidence type="ECO:0000256" key="6">
    <source>
        <dbReference type="ARBA" id="ARBA00023085"/>
    </source>
</evidence>
<evidence type="ECO:0000256" key="5">
    <source>
        <dbReference type="ARBA" id="ARBA00022801"/>
    </source>
</evidence>
<evidence type="ECO:0000313" key="14">
    <source>
        <dbReference type="EMBL" id="OVA16652.1"/>
    </source>
</evidence>
<evidence type="ECO:0000259" key="13">
    <source>
        <dbReference type="SMART" id="SM00856"/>
    </source>
</evidence>
<dbReference type="InterPro" id="IPR006501">
    <property type="entry name" value="Pectinesterase_inhib_dom"/>
</dbReference>
<dbReference type="GO" id="GO:0004857">
    <property type="term" value="F:enzyme inhibitor activity"/>
    <property type="evidence" value="ECO:0007669"/>
    <property type="project" value="InterPro"/>
</dbReference>
<dbReference type="SMART" id="SM00856">
    <property type="entry name" value="PMEI"/>
    <property type="match status" value="1"/>
</dbReference>
<dbReference type="InterPro" id="IPR012334">
    <property type="entry name" value="Pectin_lyas_fold"/>
</dbReference>
<comment type="similarity">
    <text evidence="3">In the C-terminal section; belongs to the pectinesterase family.</text>
</comment>
<dbReference type="GO" id="GO:0042545">
    <property type="term" value="P:cell wall modification"/>
    <property type="evidence" value="ECO:0007669"/>
    <property type="project" value="UniProtKB-UniRule"/>
</dbReference>
<dbReference type="PANTHER" id="PTHR31707">
    <property type="entry name" value="PECTINESTERASE"/>
    <property type="match status" value="1"/>
</dbReference>
<dbReference type="UniPathway" id="UPA00545">
    <property type="reaction ID" value="UER00823"/>
</dbReference>
<dbReference type="GO" id="GO:0030599">
    <property type="term" value="F:pectinesterase activity"/>
    <property type="evidence" value="ECO:0007669"/>
    <property type="project" value="UniProtKB-UniRule"/>
</dbReference>
<accession>A0A200R1Q0</accession>
<dbReference type="InterPro" id="IPR011050">
    <property type="entry name" value="Pectin_lyase_fold/virulence"/>
</dbReference>
<dbReference type="Pfam" id="PF04043">
    <property type="entry name" value="PMEI"/>
    <property type="match status" value="1"/>
</dbReference>
<comment type="caution">
    <text evidence="14">The sequence shown here is derived from an EMBL/GenBank/DDBJ whole genome shotgun (WGS) entry which is preliminary data.</text>
</comment>
<evidence type="ECO:0000256" key="4">
    <source>
        <dbReference type="ARBA" id="ARBA00013229"/>
    </source>
</evidence>
<dbReference type="OrthoDB" id="2019149at2759"/>
<dbReference type="STRING" id="56857.A0A200R1Q0"/>
<organism evidence="14 15">
    <name type="scientific">Macleaya cordata</name>
    <name type="common">Five-seeded plume-poppy</name>
    <name type="synonym">Bocconia cordata</name>
    <dbReference type="NCBI Taxonomy" id="56857"/>
    <lineage>
        <taxon>Eukaryota</taxon>
        <taxon>Viridiplantae</taxon>
        <taxon>Streptophyta</taxon>
        <taxon>Embryophyta</taxon>
        <taxon>Tracheophyta</taxon>
        <taxon>Spermatophyta</taxon>
        <taxon>Magnoliopsida</taxon>
        <taxon>Ranunculales</taxon>
        <taxon>Papaveraceae</taxon>
        <taxon>Papaveroideae</taxon>
        <taxon>Macleaya</taxon>
    </lineage>
</organism>
<dbReference type="Gene3D" id="2.160.20.10">
    <property type="entry name" value="Single-stranded right-handed beta-helix, Pectin lyase-like"/>
    <property type="match status" value="1"/>
</dbReference>
<dbReference type="EMBL" id="MVGT01000481">
    <property type="protein sequence ID" value="OVA16652.1"/>
    <property type="molecule type" value="Genomic_DNA"/>
</dbReference>
<keyword evidence="7" id="KW-1015">Disulfide bond</keyword>
<sequence length="578" mass="63457">MIGKVAAAGVSLILVVGVVIGVIVGVGHFSHKDGNAANEASHMSTGMKAVTTICAPTDFKDACIRSLTPLANNGTTEPKALVKGAIQVVAEEVQKAVAQAVALANDDKIINNNATLKGALENCKWYLQYAIKDLEDSVSMLAENEIHTINDLSPELKNWLSAVISLKESCLDNLDHPELKNTMMNGLINTTQLTVNALAIVDEIAEILKTFNIPLNFTVASNSRKLLGAAETTTDDEGYPTWFSAADRKLLAVHSNGGVKPNVVVAKDGSGQFKTIGAALAAYPKNNPKKTRYVIYVKAGIYNEWVTVTENMHNVFMYGDGPTKTIVTGRRNNALDGIGTDMTATFSANGPDFVCKSMGFQNTAGPEGHQAVALRVNSDRSAFFNCRIDAYQDTLYAQTHRQFYRNCIISGTIDFIFGDSTTLIQNSRIIVRKPMDNQINAVTAHGRSQARSSTGLVIQNCEIVPERQLFPVRFKIPSYLGRPWKEYSRTIFMENGIGDLIHPDGWYPWKGDFALNTLYYAEYANRGPGANTRRRVKWKGYHVITNRNEALKFTLAAFVRAPRWLKYTGVPFLPGLVH</sequence>
<dbReference type="AlphaFoldDB" id="A0A200R1Q0"/>